<feature type="transmembrane region" description="Helical" evidence="10">
    <location>
        <begin position="47"/>
        <end position="65"/>
    </location>
</feature>
<dbReference type="InterPro" id="IPR004316">
    <property type="entry name" value="SWEET_rpt"/>
</dbReference>
<feature type="transmembrane region" description="Helical" evidence="10">
    <location>
        <begin position="165"/>
        <end position="187"/>
    </location>
</feature>
<keyword evidence="8 10" id="KW-1133">Transmembrane helix</keyword>
<proteinExistence type="inferred from homology"/>
<dbReference type="FunFam" id="1.20.1280.290:FF:000001">
    <property type="entry name" value="Bidirectional sugar transporter SWEET"/>
    <property type="match status" value="1"/>
</dbReference>
<accession>A0AAV3Q8J8</accession>
<feature type="transmembrane region" description="Helical" evidence="10">
    <location>
        <begin position="6"/>
        <end position="26"/>
    </location>
</feature>
<gene>
    <name evidence="11" type="ORF">LIER_38976</name>
</gene>
<dbReference type="Proteomes" id="UP001454036">
    <property type="component" value="Unassembled WGS sequence"/>
</dbReference>
<sequence length="276" mass="31171">MAGDSTNWMILTFGLLGNVLSFMVFLSPLPTFYKIYKKKSTQGFQSIPYVVALFSSMLWLYYASLKANTTFLVTINSFGCFIETIYISFFLFYAHKTARIHTVKTLVMLVVAGFGLIVGLTHFLVKEIATRGQIVGWICLVFAFCVFVAPLGIVRQVIKTKSVEYMPFLLSLFLTLSAVMWFLYGLVLKDFNIWVPNVLGFAFGILQMVLYAIYKDTKKDNKEQDKLPNQIPGEIIILDDQEQLPEQIIDMVKLGTLAPSEKNVVPPPQTFVHVAA</sequence>
<comment type="similarity">
    <text evidence="2 10">Belongs to the SWEET sugar transporter family.</text>
</comment>
<dbReference type="GO" id="GO:0051119">
    <property type="term" value="F:sugar transmembrane transporter activity"/>
    <property type="evidence" value="ECO:0007669"/>
    <property type="project" value="InterPro"/>
</dbReference>
<organism evidence="11 12">
    <name type="scientific">Lithospermum erythrorhizon</name>
    <name type="common">Purple gromwell</name>
    <name type="synonym">Lithospermum officinale var. erythrorhizon</name>
    <dbReference type="NCBI Taxonomy" id="34254"/>
    <lineage>
        <taxon>Eukaryota</taxon>
        <taxon>Viridiplantae</taxon>
        <taxon>Streptophyta</taxon>
        <taxon>Embryophyta</taxon>
        <taxon>Tracheophyta</taxon>
        <taxon>Spermatophyta</taxon>
        <taxon>Magnoliopsida</taxon>
        <taxon>eudicotyledons</taxon>
        <taxon>Gunneridae</taxon>
        <taxon>Pentapetalae</taxon>
        <taxon>asterids</taxon>
        <taxon>lamiids</taxon>
        <taxon>Boraginales</taxon>
        <taxon>Boraginaceae</taxon>
        <taxon>Boraginoideae</taxon>
        <taxon>Lithospermeae</taxon>
        <taxon>Lithospermum</taxon>
    </lineage>
</organism>
<dbReference type="Pfam" id="PF03083">
    <property type="entry name" value="MtN3_slv"/>
    <property type="match status" value="2"/>
</dbReference>
<evidence type="ECO:0000313" key="12">
    <source>
        <dbReference type="Proteomes" id="UP001454036"/>
    </source>
</evidence>
<name>A0AAV3Q8J8_LITER</name>
<dbReference type="GO" id="GO:0005886">
    <property type="term" value="C:plasma membrane"/>
    <property type="evidence" value="ECO:0007669"/>
    <property type="project" value="UniProtKB-SubCell"/>
</dbReference>
<evidence type="ECO:0000256" key="8">
    <source>
        <dbReference type="ARBA" id="ARBA00022989"/>
    </source>
</evidence>
<comment type="caution">
    <text evidence="11">The sequence shown here is derived from an EMBL/GenBank/DDBJ whole genome shotgun (WGS) entry which is preliminary data.</text>
</comment>
<comment type="subcellular location">
    <subcellularLocation>
        <location evidence="1 10">Cell membrane</location>
        <topology evidence="1 10">Multi-pass membrane protein</topology>
    </subcellularLocation>
</comment>
<keyword evidence="9 10" id="KW-0472">Membrane</keyword>
<dbReference type="FunFam" id="1.20.1280.290:FF:000003">
    <property type="entry name" value="Bidirectional sugar transporter SWEET"/>
    <property type="match status" value="1"/>
</dbReference>
<dbReference type="AlphaFoldDB" id="A0AAV3Q8J8"/>
<dbReference type="PANTHER" id="PTHR10791">
    <property type="entry name" value="RAG1-ACTIVATING PROTEIN 1"/>
    <property type="match status" value="1"/>
</dbReference>
<evidence type="ECO:0000256" key="4">
    <source>
        <dbReference type="ARBA" id="ARBA00022475"/>
    </source>
</evidence>
<keyword evidence="6 10" id="KW-0812">Transmembrane</keyword>
<protein>
    <recommendedName>
        <fullName evidence="10">Bidirectional sugar transporter SWEET</fullName>
    </recommendedName>
</protein>
<keyword evidence="5 10" id="KW-0762">Sugar transport</keyword>
<dbReference type="PANTHER" id="PTHR10791:SF165">
    <property type="entry name" value="BIDIRECTIONAL SUGAR TRANSPORTER SWEET10"/>
    <property type="match status" value="1"/>
</dbReference>
<evidence type="ECO:0000256" key="3">
    <source>
        <dbReference type="ARBA" id="ARBA00022448"/>
    </source>
</evidence>
<feature type="transmembrane region" description="Helical" evidence="10">
    <location>
        <begin position="106"/>
        <end position="125"/>
    </location>
</feature>
<evidence type="ECO:0000256" key="1">
    <source>
        <dbReference type="ARBA" id="ARBA00004651"/>
    </source>
</evidence>
<evidence type="ECO:0000256" key="9">
    <source>
        <dbReference type="ARBA" id="ARBA00023136"/>
    </source>
</evidence>
<keyword evidence="3 10" id="KW-0813">Transport</keyword>
<feature type="transmembrane region" description="Helical" evidence="10">
    <location>
        <begin position="71"/>
        <end position="94"/>
    </location>
</feature>
<evidence type="ECO:0000256" key="10">
    <source>
        <dbReference type="RuleBase" id="RU910715"/>
    </source>
</evidence>
<evidence type="ECO:0000256" key="7">
    <source>
        <dbReference type="ARBA" id="ARBA00022737"/>
    </source>
</evidence>
<keyword evidence="4" id="KW-1003">Cell membrane</keyword>
<evidence type="ECO:0000256" key="5">
    <source>
        <dbReference type="ARBA" id="ARBA00022597"/>
    </source>
</evidence>
<reference evidence="11 12" key="1">
    <citation type="submission" date="2024-01" db="EMBL/GenBank/DDBJ databases">
        <title>The complete chloroplast genome sequence of Lithospermum erythrorhizon: insights into the phylogenetic relationship among Boraginaceae species and the maternal lineages of purple gromwells.</title>
        <authorList>
            <person name="Okada T."/>
            <person name="Watanabe K."/>
        </authorList>
    </citation>
    <scope>NUCLEOTIDE SEQUENCE [LARGE SCALE GENOMIC DNA]</scope>
</reference>
<evidence type="ECO:0000256" key="2">
    <source>
        <dbReference type="ARBA" id="ARBA00007809"/>
    </source>
</evidence>
<dbReference type="InterPro" id="IPR047664">
    <property type="entry name" value="SWEET"/>
</dbReference>
<evidence type="ECO:0000256" key="6">
    <source>
        <dbReference type="ARBA" id="ARBA00022692"/>
    </source>
</evidence>
<feature type="transmembrane region" description="Helical" evidence="10">
    <location>
        <begin position="193"/>
        <end position="214"/>
    </location>
</feature>
<dbReference type="Gene3D" id="1.20.1280.290">
    <property type="match status" value="2"/>
</dbReference>
<dbReference type="EMBL" id="BAABME010020330">
    <property type="protein sequence ID" value="GAA0160104.1"/>
    <property type="molecule type" value="Genomic_DNA"/>
</dbReference>
<comment type="function">
    <text evidence="10">Mediates both low-affinity uptake and efflux of sugar across the membrane.</text>
</comment>
<evidence type="ECO:0000313" key="11">
    <source>
        <dbReference type="EMBL" id="GAA0160104.1"/>
    </source>
</evidence>
<feature type="transmembrane region" description="Helical" evidence="10">
    <location>
        <begin position="131"/>
        <end position="153"/>
    </location>
</feature>
<keyword evidence="7" id="KW-0677">Repeat</keyword>
<keyword evidence="12" id="KW-1185">Reference proteome</keyword>